<evidence type="ECO:0000256" key="5">
    <source>
        <dbReference type="ARBA" id="ARBA00023004"/>
    </source>
</evidence>
<dbReference type="GO" id="GO:0016491">
    <property type="term" value="F:oxidoreductase activity"/>
    <property type="evidence" value="ECO:0007669"/>
    <property type="project" value="InterPro"/>
</dbReference>
<proteinExistence type="inferred from homology"/>
<keyword evidence="5" id="KW-0408">Iron</keyword>
<evidence type="ECO:0000256" key="4">
    <source>
        <dbReference type="ARBA" id="ARBA00022723"/>
    </source>
</evidence>
<dbReference type="Proteomes" id="UP000597444">
    <property type="component" value="Unassembled WGS sequence"/>
</dbReference>
<evidence type="ECO:0000256" key="2">
    <source>
        <dbReference type="ARBA" id="ARBA00022485"/>
    </source>
</evidence>
<dbReference type="Gene3D" id="3.20.20.70">
    <property type="entry name" value="Aldolase class I"/>
    <property type="match status" value="1"/>
</dbReference>
<keyword evidence="6" id="KW-0411">Iron-sulfur</keyword>
<comment type="caution">
    <text evidence="9">The sequence shown here is derived from an EMBL/GenBank/DDBJ whole genome shotgun (WGS) entry which is preliminary data.</text>
</comment>
<dbReference type="InterPro" id="IPR013785">
    <property type="entry name" value="Aldolase_TIM"/>
</dbReference>
<dbReference type="InterPro" id="IPR007197">
    <property type="entry name" value="rSAM"/>
</dbReference>
<organism evidence="9 10">
    <name type="scientific">Reticulibacter mediterranei</name>
    <dbReference type="NCBI Taxonomy" id="2778369"/>
    <lineage>
        <taxon>Bacteria</taxon>
        <taxon>Bacillati</taxon>
        <taxon>Chloroflexota</taxon>
        <taxon>Ktedonobacteria</taxon>
        <taxon>Ktedonobacterales</taxon>
        <taxon>Reticulibacteraceae</taxon>
        <taxon>Reticulibacter</taxon>
    </lineage>
</organism>
<dbReference type="PROSITE" id="PS01305">
    <property type="entry name" value="MOAA_NIFB_PQQE"/>
    <property type="match status" value="1"/>
</dbReference>
<dbReference type="InterPro" id="IPR023867">
    <property type="entry name" value="Sulphatase_maturase_rSAM"/>
</dbReference>
<feature type="domain" description="Radical SAM core" evidence="8">
    <location>
        <begin position="15"/>
        <end position="166"/>
    </location>
</feature>
<dbReference type="SUPFAM" id="SSF102114">
    <property type="entry name" value="Radical SAM enzymes"/>
    <property type="match status" value="1"/>
</dbReference>
<dbReference type="NCBIfam" id="TIGR04085">
    <property type="entry name" value="rSAM_more_4Fe4S"/>
    <property type="match status" value="1"/>
</dbReference>
<keyword evidence="4" id="KW-0479">Metal-binding</keyword>
<dbReference type="EMBL" id="BNJK01000001">
    <property type="protein sequence ID" value="GHO92586.1"/>
    <property type="molecule type" value="Genomic_DNA"/>
</dbReference>
<keyword evidence="3" id="KW-0949">S-adenosyl-L-methionine</keyword>
<dbReference type="SFLD" id="SFLDG01386">
    <property type="entry name" value="main_SPASM_domain-containing"/>
    <property type="match status" value="1"/>
</dbReference>
<dbReference type="InterPro" id="IPR023885">
    <property type="entry name" value="4Fe4S-binding_SPASM_dom"/>
</dbReference>
<evidence type="ECO:0000313" key="10">
    <source>
        <dbReference type="Proteomes" id="UP000597444"/>
    </source>
</evidence>
<comment type="similarity">
    <text evidence="7">Belongs to the radical SAM superfamily. Anaerobic sulfatase-maturating enzyme family.</text>
</comment>
<reference evidence="9" key="1">
    <citation type="submission" date="2020-10" db="EMBL/GenBank/DDBJ databases">
        <title>Taxonomic study of unclassified bacteria belonging to the class Ktedonobacteria.</title>
        <authorList>
            <person name="Yabe S."/>
            <person name="Wang C.M."/>
            <person name="Zheng Y."/>
            <person name="Sakai Y."/>
            <person name="Cavaletti L."/>
            <person name="Monciardini P."/>
            <person name="Donadio S."/>
        </authorList>
    </citation>
    <scope>NUCLEOTIDE SEQUENCE</scope>
    <source>
        <strain evidence="9">ID150040</strain>
    </source>
</reference>
<dbReference type="SFLD" id="SFLDS00029">
    <property type="entry name" value="Radical_SAM"/>
    <property type="match status" value="1"/>
</dbReference>
<dbReference type="InterPro" id="IPR058240">
    <property type="entry name" value="rSAM_sf"/>
</dbReference>
<keyword evidence="10" id="KW-1185">Reference proteome</keyword>
<evidence type="ECO:0000256" key="6">
    <source>
        <dbReference type="ARBA" id="ARBA00023014"/>
    </source>
</evidence>
<evidence type="ECO:0000256" key="1">
    <source>
        <dbReference type="ARBA" id="ARBA00001966"/>
    </source>
</evidence>
<name>A0A8J3INH1_9CHLR</name>
<evidence type="ECO:0000256" key="3">
    <source>
        <dbReference type="ARBA" id="ARBA00022691"/>
    </source>
</evidence>
<evidence type="ECO:0000259" key="8">
    <source>
        <dbReference type="Pfam" id="PF04055"/>
    </source>
</evidence>
<gene>
    <name evidence="9" type="ORF">KSF_026340</name>
</gene>
<sequence length="387" mass="43668">MQKNTLPEQLTAWIHITNDCNLRCDYCYLDKTREDLPEDVGRRAIDAVFRSALKHHIRSVKLKYAGGEASLHMKALTTLHDYATRMAQEHDIKLEAVLLTNGVVLSQRTINNLKERHIAVSISLDGLGLYNDSQRSFINGHGSSYYVLRTINRLLTNGVKPHISITVSQRNLDGLPELLNYVLEHELTFSLNYYRENECSAHIDDLRFADAQIIAAMRSVFKVIEDNLPRRSLLSCLLDKARLHAPHTHTCGVGKNYLVIDQRGGVAKCQADIRHTVATIDLADPLQAIRDDRTGVQGLPVDQKEGCQTCTWRYWCTGGCPLLTYKVTGRYDVQSPNCSIYKALFPDVLQLEAQRLLRYEAPLAFSEEPAVEQEEACEANMAVSMVL</sequence>
<comment type="cofactor">
    <cofactor evidence="1">
        <name>[4Fe-4S] cluster</name>
        <dbReference type="ChEBI" id="CHEBI:49883"/>
    </cofactor>
</comment>
<dbReference type="PANTHER" id="PTHR43273">
    <property type="entry name" value="ANAEROBIC SULFATASE-MATURATING ENZYME HOMOLOG ASLB-RELATED"/>
    <property type="match status" value="1"/>
</dbReference>
<dbReference type="PANTHER" id="PTHR43273:SF3">
    <property type="entry name" value="ANAEROBIC SULFATASE-MATURATING ENZYME HOMOLOG ASLB-RELATED"/>
    <property type="match status" value="1"/>
</dbReference>
<protein>
    <recommendedName>
        <fullName evidence="8">Radical SAM core domain-containing protein</fullName>
    </recommendedName>
</protein>
<dbReference type="SFLD" id="SFLDG01384">
    <property type="entry name" value="thioether_bond_formation_requi"/>
    <property type="match status" value="1"/>
</dbReference>
<dbReference type="SFLD" id="SFLDG01067">
    <property type="entry name" value="SPASM/twitch_domain_containing"/>
    <property type="match status" value="1"/>
</dbReference>
<dbReference type="AlphaFoldDB" id="A0A8J3INH1"/>
<accession>A0A8J3INH1</accession>
<dbReference type="GO" id="GO:0051539">
    <property type="term" value="F:4 iron, 4 sulfur cluster binding"/>
    <property type="evidence" value="ECO:0007669"/>
    <property type="project" value="UniProtKB-KW"/>
</dbReference>
<evidence type="ECO:0000256" key="7">
    <source>
        <dbReference type="ARBA" id="ARBA00023601"/>
    </source>
</evidence>
<evidence type="ECO:0000313" key="9">
    <source>
        <dbReference type="EMBL" id="GHO92586.1"/>
    </source>
</evidence>
<dbReference type="Pfam" id="PF04055">
    <property type="entry name" value="Radical_SAM"/>
    <property type="match status" value="1"/>
</dbReference>
<dbReference type="InterPro" id="IPR000385">
    <property type="entry name" value="MoaA_NifB_PqqE_Fe-S-bd_CS"/>
</dbReference>
<keyword evidence="2" id="KW-0004">4Fe-4S</keyword>
<dbReference type="GO" id="GO:0046872">
    <property type="term" value="F:metal ion binding"/>
    <property type="evidence" value="ECO:0007669"/>
    <property type="project" value="UniProtKB-KW"/>
</dbReference>
<dbReference type="CDD" id="cd01335">
    <property type="entry name" value="Radical_SAM"/>
    <property type="match status" value="1"/>
</dbReference>